<organism evidence="2 3">
    <name type="scientific">Puccinia sorghi</name>
    <dbReference type="NCBI Taxonomy" id="27349"/>
    <lineage>
        <taxon>Eukaryota</taxon>
        <taxon>Fungi</taxon>
        <taxon>Dikarya</taxon>
        <taxon>Basidiomycota</taxon>
        <taxon>Pucciniomycotina</taxon>
        <taxon>Pucciniomycetes</taxon>
        <taxon>Pucciniales</taxon>
        <taxon>Pucciniaceae</taxon>
        <taxon>Puccinia</taxon>
    </lineage>
</organism>
<keyword evidence="1" id="KW-1133">Transmembrane helix</keyword>
<dbReference type="VEuPathDB" id="FungiDB:VP01_609g3"/>
<reference evidence="2 3" key="1">
    <citation type="submission" date="2015-08" db="EMBL/GenBank/DDBJ databases">
        <title>Next Generation Sequencing and Analysis of the Genome of Puccinia sorghi L Schw, the Causal Agent of Maize Common Rust.</title>
        <authorList>
            <person name="Rochi L."/>
            <person name="Burguener G."/>
            <person name="Darino M."/>
            <person name="Turjanski A."/>
            <person name="Kreff E."/>
            <person name="Dieguez M.J."/>
            <person name="Sacco F."/>
        </authorList>
    </citation>
    <scope>NUCLEOTIDE SEQUENCE [LARGE SCALE GENOMIC DNA]</scope>
    <source>
        <strain evidence="2 3">RO10H11247</strain>
    </source>
</reference>
<keyword evidence="1" id="KW-0472">Membrane</keyword>
<dbReference type="Proteomes" id="UP000037035">
    <property type="component" value="Unassembled WGS sequence"/>
</dbReference>
<keyword evidence="1" id="KW-0812">Transmembrane</keyword>
<comment type="caution">
    <text evidence="2">The sequence shown here is derived from an EMBL/GenBank/DDBJ whole genome shotgun (WGS) entry which is preliminary data.</text>
</comment>
<dbReference type="AlphaFoldDB" id="A0A0L6UJ81"/>
<evidence type="ECO:0000313" key="3">
    <source>
        <dbReference type="Proteomes" id="UP000037035"/>
    </source>
</evidence>
<protein>
    <submittedName>
        <fullName evidence="2">Uncharacterized protein</fullName>
    </submittedName>
</protein>
<evidence type="ECO:0000256" key="1">
    <source>
        <dbReference type="SAM" id="Phobius"/>
    </source>
</evidence>
<feature type="transmembrane region" description="Helical" evidence="1">
    <location>
        <begin position="64"/>
        <end position="85"/>
    </location>
</feature>
<accession>A0A0L6UJ81</accession>
<dbReference type="EMBL" id="LAVV01011385">
    <property type="protein sequence ID" value="KNZ47840.1"/>
    <property type="molecule type" value="Genomic_DNA"/>
</dbReference>
<gene>
    <name evidence="2" type="ORF">VP01_609g3</name>
</gene>
<evidence type="ECO:0000313" key="2">
    <source>
        <dbReference type="EMBL" id="KNZ47840.1"/>
    </source>
</evidence>
<sequence length="389" mass="44594">MMSMYFMDVFMGGVLFELSLKRSCLQKFPYIFIGRVIKEEKVGNLCHLQHLCNVGELQIGFQKYFLIFYLCTLVFLSLVIQAPLFCGLAQVTKFLAESSNGQPTYFESKHSQIKYKSFLSFSVPCLYYLASKATSSLYSLWYLQCFHSSKVVLNDTISSNDLPRPSTLSILAACSSSLVFQGYIPVAQFLTGWTSFLISVSTALHTQCNLKHPQSGSQYLTGLLHACTHSVKQTHLRPLKERYPSHPLLIPTKTSQMMIPIQPSSPRNLVAVKFLGFLSMVELQNANLMLRPSHFKQAPGKRGWRIMKKGLVLSRRGYMCLIKESGDQAQRASLSRLNTWYQLVVFNRLIWQLENKRASLSRLNTWYQLVVCNRLIWQLENKRFLTCKE</sequence>
<proteinExistence type="predicted"/>
<name>A0A0L6UJ81_9BASI</name>
<keyword evidence="3" id="KW-1185">Reference proteome</keyword>